<dbReference type="EMBL" id="CCMZ01000056">
    <property type="protein sequence ID" value="CDX26614.1"/>
    <property type="molecule type" value="Genomic_DNA"/>
</dbReference>
<organism evidence="1 2">
    <name type="scientific">Mesorhizobium plurifarium</name>
    <dbReference type="NCBI Taxonomy" id="69974"/>
    <lineage>
        <taxon>Bacteria</taxon>
        <taxon>Pseudomonadati</taxon>
        <taxon>Pseudomonadota</taxon>
        <taxon>Alphaproteobacteria</taxon>
        <taxon>Hyphomicrobiales</taxon>
        <taxon>Phyllobacteriaceae</taxon>
        <taxon>Mesorhizobium</taxon>
    </lineage>
</organism>
<proteinExistence type="predicted"/>
<dbReference type="AlphaFoldDB" id="A0A090E9M3"/>
<keyword evidence="2" id="KW-1185">Reference proteome</keyword>
<name>A0A090E9M3_MESPL</name>
<protein>
    <submittedName>
        <fullName evidence="1">Uncharacterized protein</fullName>
    </submittedName>
</protein>
<gene>
    <name evidence="1" type="ORF">MPL3356_60466</name>
</gene>
<sequence>MSECGELSDVPHRFIPDAEASRLWAQDRIAFRDCKRLDHAKGDTIKALIQ</sequence>
<reference evidence="2" key="1">
    <citation type="submission" date="2014-08" db="EMBL/GenBank/DDBJ databases">
        <authorList>
            <person name="Moulin L."/>
        </authorList>
    </citation>
    <scope>NUCLEOTIDE SEQUENCE [LARGE SCALE GENOMIC DNA]</scope>
</reference>
<accession>A0A090E9M3</accession>
<evidence type="ECO:0000313" key="1">
    <source>
        <dbReference type="EMBL" id="CDX26614.1"/>
    </source>
</evidence>
<dbReference type="Proteomes" id="UP000045285">
    <property type="component" value="Unassembled WGS sequence"/>
</dbReference>
<evidence type="ECO:0000313" key="2">
    <source>
        <dbReference type="Proteomes" id="UP000045285"/>
    </source>
</evidence>